<keyword evidence="7" id="KW-1185">Reference proteome</keyword>
<sequence length="1637" mass="185632">MLSNTVSDGDKLDLFLKSSFANPLETSKKINHIVASSKEIETIANRQLNELLTTTTAVNNSELVYNSFACLYLLDKLGEKRCSIAKRHQLYVVRLLETKQLAQCFKHLVLARRALGKKKPTFNGSVTVSDLIDAVEIDQSLKGIISVGITYYFVALQAILQYVSINVKSLLAGNDPYIRREDIQSIVHCFHSSSTFGQLLSKEGDHIEIDHNQSTRYTNNCIKLIKGYYKVFQALNVRSQCQLPEIVVARDCILLKLMQLDKSIEKQQIQSYVDLISYDPQLVKFVEDLSIPGGHFDISLIQIHFRRQSASVCPDQAIERFMVDPSPIELENVKYGLFTGQKTLLENDTLLRKLSRYSIPLSTTGFEFAKAVSKYLLTELTSPSSSSGLKQKLNSIQLRAIDTFLTFLKNAMATSTASPSSQMVCIIQSLHDLLKLAESTSRSRMLSNLLYNLGNRSRNPNHWSLSIQYECDIYKCSPTSENWAFYETKAMKVSNVLLGMGFAKSSLTIMLDYFHTSQIRTESTFKSQVIHLFVKIITKDNGLVIDKLKSMCKSNLVSEKYLLQLMLQVFQYCEKLLDATVKTTVCNTLIKTLSFQDPLLQLQFQLGYYHTNGITEVMDLPLLQDIPAGSILNCDLYLQKLTHFGWSDLLYDKCQLEFNLWAVQTSSIDSVGDDEIIKSFILFLELNALYGSMVLNINKIVKMNILNPEMIFFLNYKLAVALSRLGFYGDMYKQIKLLMNVIKENRIISIPSILSFKLLQLDYAISIRNKETAISQFNKILKFVKSKPELDISESTKLSLPEKFQALLLLAHFQTLSAKLNIFLEDYVGAYRNCKVSLKILNSIMVKLGPNFPKIQYTHIKLNAVVLLLVSYVSIIQNLNYMGVSRDIRFYVRGLLELCSSLNSPVRKVLVLYEIIGLSLLLRNSEEVSIHYESFVDQWRFSIVSNCASLATVKQAVEILLGNSVGTINIQSWKTLDEVGASKISSLTALNENFVFEFQKLCRLVTPNVAYLNPNITSKSEKDDVLDQVNIIKEKIFEYKSSIFKSFAYLCPGAINAIEGGQLEGNVMQALDKLVSYKEFLIRLSKSKVFHDCPNLANQEVYKLLHLCFSLLSQVTALKPGSTALNDLLQLQDSYLENPIDNEMKIHKSAQGYKQLFPDKISIDSYAETESKLGSNFCNNLPANWKVVGIDTCQLTGDLLLTECSKGKEPRFIRLNVGRFHLRDRSIPSISIDDLCKKFQQIIQESNLTTKSATTSTIVTRDDRIKWWNLRFTLDLKVKEILHFLEKYVFGGFKSVFESNEADDQAYLKFRDSFQTLLTRSIKSSKNILFDDSIINLFYNLTDFETSDVEDLFQILQDSVLACDINAKLDHVCFLSSVESLFKQFKRNKHQKDHHIILVPNGICNHFPWESLEFLKEKSITRAPSYSWLQNMLEINSIPEYPKTLYLVNPDGDLQNTENRLRPIILAKKSELWYGYVGQVPVETELMNKLTNSDLFLYLGHGCCQQYVKPGTMFEYKLVNGHKIPPALLIGCSSASLKSNGILNPTGSVQNWLLCESPMVIGNLWDVTDKDIDMFSLSVMAKAGMIEKNAKSATLNFSQAISKSRNSCTLKYLNGSAPIMYGLPLAIRDTRTPDFAP</sequence>
<evidence type="ECO:0000256" key="2">
    <source>
        <dbReference type="ARBA" id="ARBA00012489"/>
    </source>
</evidence>
<dbReference type="Pfam" id="PF03568">
    <property type="entry name" value="Separin_C"/>
    <property type="match status" value="1"/>
</dbReference>
<keyword evidence="4" id="KW-0159">Chromosome partition</keyword>
<evidence type="ECO:0000313" key="7">
    <source>
        <dbReference type="Proteomes" id="UP000790833"/>
    </source>
</evidence>
<evidence type="ECO:0000256" key="3">
    <source>
        <dbReference type="ARBA" id="ARBA00022801"/>
    </source>
</evidence>
<dbReference type="GO" id="GO:0044732">
    <property type="term" value="C:mitotic spindle pole body"/>
    <property type="evidence" value="ECO:0007669"/>
    <property type="project" value="TreeGrafter"/>
</dbReference>
<dbReference type="GeneID" id="66117622"/>
<dbReference type="Proteomes" id="UP000790833">
    <property type="component" value="Unassembled WGS sequence"/>
</dbReference>
<keyword evidence="3" id="KW-0378">Hydrolase</keyword>
<dbReference type="PROSITE" id="PS51700">
    <property type="entry name" value="SEPARIN"/>
    <property type="match status" value="1"/>
</dbReference>
<dbReference type="GO" id="GO:0005634">
    <property type="term" value="C:nucleus"/>
    <property type="evidence" value="ECO:0007669"/>
    <property type="project" value="InterPro"/>
</dbReference>
<dbReference type="GO" id="GO:0051307">
    <property type="term" value="P:meiotic chromosome separation"/>
    <property type="evidence" value="ECO:0007669"/>
    <property type="project" value="TreeGrafter"/>
</dbReference>
<dbReference type="GO" id="GO:0005737">
    <property type="term" value="C:cytoplasm"/>
    <property type="evidence" value="ECO:0007669"/>
    <property type="project" value="TreeGrafter"/>
</dbReference>
<dbReference type="EC" id="3.4.22.49" evidence="2"/>
<dbReference type="InterPro" id="IPR030397">
    <property type="entry name" value="SEPARIN_core_dom"/>
</dbReference>
<feature type="domain" description="Peptidase C50" evidence="5">
    <location>
        <begin position="1441"/>
        <end position="1543"/>
    </location>
</feature>
<name>A0A9P7VAY2_9ASCO</name>
<comment type="catalytic activity">
    <reaction evidence="1">
        <text>All bonds known to be hydrolyzed by this endopeptidase have arginine in P1 and an acidic residue in P4. P6 is often occupied by an acidic residue or by a hydroxy-amino-acid residue, the phosphorylation of which enhances cleavage.</text>
        <dbReference type="EC" id="3.4.22.49"/>
    </reaction>
</comment>
<evidence type="ECO:0000256" key="1">
    <source>
        <dbReference type="ARBA" id="ARBA00000451"/>
    </source>
</evidence>
<dbReference type="GO" id="GO:0006508">
    <property type="term" value="P:proteolysis"/>
    <property type="evidence" value="ECO:0007669"/>
    <property type="project" value="InterPro"/>
</dbReference>
<dbReference type="GO" id="GO:0072686">
    <property type="term" value="C:mitotic spindle"/>
    <property type="evidence" value="ECO:0007669"/>
    <property type="project" value="TreeGrafter"/>
</dbReference>
<evidence type="ECO:0000259" key="5">
    <source>
        <dbReference type="PROSITE" id="PS51700"/>
    </source>
</evidence>
<reference evidence="6" key="1">
    <citation type="submission" date="2021-03" db="EMBL/GenBank/DDBJ databases">
        <authorList>
            <person name="Palmer J.M."/>
        </authorList>
    </citation>
    <scope>NUCLEOTIDE SEQUENCE</scope>
    <source>
        <strain evidence="6">ARV_011</strain>
    </source>
</reference>
<dbReference type="InterPro" id="IPR005314">
    <property type="entry name" value="Peptidase_C50"/>
</dbReference>
<proteinExistence type="predicted"/>
<gene>
    <name evidence="6" type="ORF">KQ657_004248</name>
</gene>
<organism evidence="6 7">
    <name type="scientific">Scheffersomyces spartinae</name>
    <dbReference type="NCBI Taxonomy" id="45513"/>
    <lineage>
        <taxon>Eukaryota</taxon>
        <taxon>Fungi</taxon>
        <taxon>Dikarya</taxon>
        <taxon>Ascomycota</taxon>
        <taxon>Saccharomycotina</taxon>
        <taxon>Pichiomycetes</taxon>
        <taxon>Debaryomycetaceae</taxon>
        <taxon>Scheffersomyces</taxon>
    </lineage>
</organism>
<dbReference type="PANTHER" id="PTHR12792:SF0">
    <property type="entry name" value="SEPARIN"/>
    <property type="match status" value="1"/>
</dbReference>
<dbReference type="EMBL" id="JAHMUF010000006">
    <property type="protein sequence ID" value="KAG7194577.1"/>
    <property type="molecule type" value="Genomic_DNA"/>
</dbReference>
<accession>A0A9P7VAY2</accession>
<dbReference type="RefSeq" id="XP_043050124.1">
    <property type="nucleotide sequence ID" value="XM_043194927.1"/>
</dbReference>
<dbReference type="PANTHER" id="PTHR12792">
    <property type="entry name" value="EXTRA SPINDLE POLES 1-RELATED"/>
    <property type="match status" value="1"/>
</dbReference>
<evidence type="ECO:0000313" key="6">
    <source>
        <dbReference type="EMBL" id="KAG7194577.1"/>
    </source>
</evidence>
<evidence type="ECO:0000256" key="4">
    <source>
        <dbReference type="ARBA" id="ARBA00022829"/>
    </source>
</evidence>
<protein>
    <recommendedName>
        <fullName evidence="2">separase</fullName>
        <ecNumber evidence="2">3.4.22.49</ecNumber>
    </recommendedName>
</protein>
<comment type="caution">
    <text evidence="6">The sequence shown here is derived from an EMBL/GenBank/DDBJ whole genome shotgun (WGS) entry which is preliminary data.</text>
</comment>
<dbReference type="GO" id="GO:0004197">
    <property type="term" value="F:cysteine-type endopeptidase activity"/>
    <property type="evidence" value="ECO:0007669"/>
    <property type="project" value="InterPro"/>
</dbReference>
<dbReference type="OrthoDB" id="10255632at2759"/>